<dbReference type="Proteomes" id="UP000051836">
    <property type="component" value="Unassembled WGS sequence"/>
</dbReference>
<evidence type="ECO:0000313" key="3">
    <source>
        <dbReference type="Proteomes" id="UP000051836"/>
    </source>
</evidence>
<reference evidence="2 3" key="1">
    <citation type="submission" date="2015-10" db="EMBL/GenBank/DDBJ databases">
        <authorList>
            <person name="Gilbert D.G."/>
        </authorList>
    </citation>
    <scope>NUCLEOTIDE SEQUENCE [LARGE SCALE GENOMIC DNA]</scope>
    <source>
        <strain evidence="2">FVVF132</strain>
    </source>
</reference>
<dbReference type="EMBL" id="LMAW01002113">
    <property type="protein sequence ID" value="KQK81924.1"/>
    <property type="molecule type" value="Genomic_DNA"/>
</dbReference>
<dbReference type="AlphaFoldDB" id="A0A0Q3Q193"/>
<keyword evidence="1" id="KW-0812">Transmembrane</keyword>
<name>A0A0Q3Q193_AMAAE</name>
<proteinExistence type="predicted"/>
<keyword evidence="1" id="KW-0472">Membrane</keyword>
<organism evidence="2 3">
    <name type="scientific">Amazona aestiva</name>
    <name type="common">Blue-fronted Amazon parrot</name>
    <dbReference type="NCBI Taxonomy" id="12930"/>
    <lineage>
        <taxon>Eukaryota</taxon>
        <taxon>Metazoa</taxon>
        <taxon>Chordata</taxon>
        <taxon>Craniata</taxon>
        <taxon>Vertebrata</taxon>
        <taxon>Euteleostomi</taxon>
        <taxon>Archelosauria</taxon>
        <taxon>Archosauria</taxon>
        <taxon>Dinosauria</taxon>
        <taxon>Saurischia</taxon>
        <taxon>Theropoda</taxon>
        <taxon>Coelurosauria</taxon>
        <taxon>Aves</taxon>
        <taxon>Neognathae</taxon>
        <taxon>Neoaves</taxon>
        <taxon>Telluraves</taxon>
        <taxon>Australaves</taxon>
        <taxon>Psittaciformes</taxon>
        <taxon>Psittacidae</taxon>
        <taxon>Amazona</taxon>
    </lineage>
</organism>
<keyword evidence="3" id="KW-1185">Reference proteome</keyword>
<sequence length="182" mass="21390">MKRPLGRRYGLWFRLRKLIIWLLGVYIAIPFLVKLCPAIQAKLVFLNFVRVPYFIDLKRPQDQGLNHTCNYYLQPEEDVTIGVWHTVPAALWKNARGKDQLWFEDALGSSHPVILYLHGNAGTRFSAPLGTTWSRLIIELYNIAATSRSFRDYKVQFVPFHTDLGYRHKYIYRSPELPRILR</sequence>
<evidence type="ECO:0000313" key="2">
    <source>
        <dbReference type="EMBL" id="KQK81924.1"/>
    </source>
</evidence>
<keyword evidence="1" id="KW-1133">Transmembrane helix</keyword>
<accession>A0A0Q3Q193</accession>
<gene>
    <name evidence="2" type="ORF">AAES_210651</name>
</gene>
<protein>
    <submittedName>
        <fullName evidence="2">Monoacylglycerol lipase ABHD12</fullName>
    </submittedName>
</protein>
<feature type="transmembrane region" description="Helical" evidence="1">
    <location>
        <begin position="12"/>
        <end position="33"/>
    </location>
</feature>
<comment type="caution">
    <text evidence="2">The sequence shown here is derived from an EMBL/GenBank/DDBJ whole genome shotgun (WGS) entry which is preliminary data.</text>
</comment>
<dbReference type="OrthoDB" id="10249433at2759"/>
<dbReference type="STRING" id="12930.A0A0Q3Q193"/>
<evidence type="ECO:0000256" key="1">
    <source>
        <dbReference type="SAM" id="Phobius"/>
    </source>
</evidence>